<feature type="compositionally biased region" description="Polar residues" evidence="1">
    <location>
        <begin position="15"/>
        <end position="25"/>
    </location>
</feature>
<gene>
    <name evidence="2" type="ORF">C0Q70_04126</name>
</gene>
<protein>
    <submittedName>
        <fullName evidence="2">Uncharacterized protein</fullName>
    </submittedName>
</protein>
<evidence type="ECO:0000313" key="2">
    <source>
        <dbReference type="EMBL" id="PVD37131.1"/>
    </source>
</evidence>
<organism evidence="2 3">
    <name type="scientific">Pomacea canaliculata</name>
    <name type="common">Golden apple snail</name>
    <dbReference type="NCBI Taxonomy" id="400727"/>
    <lineage>
        <taxon>Eukaryota</taxon>
        <taxon>Metazoa</taxon>
        <taxon>Spiralia</taxon>
        <taxon>Lophotrochozoa</taxon>
        <taxon>Mollusca</taxon>
        <taxon>Gastropoda</taxon>
        <taxon>Caenogastropoda</taxon>
        <taxon>Architaenioglossa</taxon>
        <taxon>Ampullarioidea</taxon>
        <taxon>Ampullariidae</taxon>
        <taxon>Pomacea</taxon>
    </lineage>
</organism>
<keyword evidence="3" id="KW-1185">Reference proteome</keyword>
<dbReference type="Proteomes" id="UP000245119">
    <property type="component" value="Linkage Group LG2"/>
</dbReference>
<evidence type="ECO:0000256" key="1">
    <source>
        <dbReference type="SAM" id="MobiDB-lite"/>
    </source>
</evidence>
<comment type="caution">
    <text evidence="2">The sequence shown here is derived from an EMBL/GenBank/DDBJ whole genome shotgun (WGS) entry which is preliminary data.</text>
</comment>
<accession>A0A2T7PUN5</accession>
<proteinExistence type="predicted"/>
<dbReference type="EMBL" id="PZQS01000002">
    <property type="protein sequence ID" value="PVD37131.1"/>
    <property type="molecule type" value="Genomic_DNA"/>
</dbReference>
<name>A0A2T7PUN5_POMCA</name>
<sequence length="67" mass="7046">MFEAGWVHASDRSRGVSTGKSPISSPSQLALRLNAAYFTTGCKCGGGKALIPLSTGRTLDMMSHFGQ</sequence>
<evidence type="ECO:0000313" key="3">
    <source>
        <dbReference type="Proteomes" id="UP000245119"/>
    </source>
</evidence>
<feature type="region of interest" description="Disordered" evidence="1">
    <location>
        <begin position="1"/>
        <end position="25"/>
    </location>
</feature>
<dbReference type="AlphaFoldDB" id="A0A2T7PUN5"/>
<reference evidence="2 3" key="1">
    <citation type="submission" date="2018-04" db="EMBL/GenBank/DDBJ databases">
        <title>The genome of golden apple snail Pomacea canaliculata provides insight into stress tolerance and invasive adaptation.</title>
        <authorList>
            <person name="Liu C."/>
            <person name="Liu B."/>
            <person name="Ren Y."/>
            <person name="Zhang Y."/>
            <person name="Wang H."/>
            <person name="Li S."/>
            <person name="Jiang F."/>
            <person name="Yin L."/>
            <person name="Zhang G."/>
            <person name="Qian W."/>
            <person name="Fan W."/>
        </authorList>
    </citation>
    <scope>NUCLEOTIDE SEQUENCE [LARGE SCALE GENOMIC DNA]</scope>
    <source>
        <strain evidence="2">SZHN2017</strain>
        <tissue evidence="2">Muscle</tissue>
    </source>
</reference>